<dbReference type="InterPro" id="IPR036427">
    <property type="entry name" value="Bromodomain-like_sf"/>
</dbReference>
<evidence type="ECO:0000256" key="1">
    <source>
        <dbReference type="ARBA" id="ARBA00023117"/>
    </source>
</evidence>
<dbReference type="PANTHER" id="PTHR16266:SF4">
    <property type="entry name" value="PH-INTERACTING PROTEIN"/>
    <property type="match status" value="1"/>
</dbReference>
<evidence type="ECO:0000256" key="2">
    <source>
        <dbReference type="PROSITE-ProRule" id="PRU00035"/>
    </source>
</evidence>
<feature type="region of interest" description="Disordered" evidence="3">
    <location>
        <begin position="210"/>
        <end position="308"/>
    </location>
</feature>
<dbReference type="STRING" id="62062.ENSHHUP00000025932"/>
<evidence type="ECO:0000313" key="5">
    <source>
        <dbReference type="Ensembl" id="ENSHHUP00000025932.1"/>
    </source>
</evidence>
<evidence type="ECO:0000259" key="4">
    <source>
        <dbReference type="PROSITE" id="PS50014"/>
    </source>
</evidence>
<keyword evidence="6" id="KW-1185">Reference proteome</keyword>
<accession>A0A4W5LJB2</accession>
<dbReference type="Proteomes" id="UP000314982">
    <property type="component" value="Unassembled WGS sequence"/>
</dbReference>
<reference evidence="5" key="2">
    <citation type="submission" date="2025-08" db="UniProtKB">
        <authorList>
            <consortium name="Ensembl"/>
        </authorList>
    </citation>
    <scope>IDENTIFICATION</scope>
</reference>
<dbReference type="FunFam" id="1.20.920.10:FF:000066">
    <property type="entry name" value="Transcription initiation factor TFIID subunit 1"/>
    <property type="match status" value="1"/>
</dbReference>
<dbReference type="Ensembl" id="ENSHHUT00000026956.1">
    <property type="protein sequence ID" value="ENSHHUP00000025932.1"/>
    <property type="gene ID" value="ENSHHUG00000016383.1"/>
</dbReference>
<keyword evidence="1 2" id="KW-0103">Bromodomain</keyword>
<dbReference type="AlphaFoldDB" id="A0A4W5LJB2"/>
<feature type="region of interest" description="Disordered" evidence="3">
    <location>
        <begin position="60"/>
        <end position="96"/>
    </location>
</feature>
<feature type="compositionally biased region" description="Basic and acidic residues" evidence="3">
    <location>
        <begin position="212"/>
        <end position="285"/>
    </location>
</feature>
<feature type="compositionally biased region" description="Basic residues" evidence="3">
    <location>
        <begin position="83"/>
        <end position="96"/>
    </location>
</feature>
<name>A0A4W5LJB2_9TELE</name>
<reference evidence="5" key="3">
    <citation type="submission" date="2025-09" db="UniProtKB">
        <authorList>
            <consortium name="Ensembl"/>
        </authorList>
    </citation>
    <scope>IDENTIFICATION</scope>
</reference>
<dbReference type="GO" id="GO:0007010">
    <property type="term" value="P:cytoskeleton organization"/>
    <property type="evidence" value="ECO:0007669"/>
    <property type="project" value="TreeGrafter"/>
</dbReference>
<dbReference type="GO" id="GO:0005634">
    <property type="term" value="C:nucleus"/>
    <property type="evidence" value="ECO:0007669"/>
    <property type="project" value="TreeGrafter"/>
</dbReference>
<dbReference type="GO" id="GO:0008360">
    <property type="term" value="P:regulation of cell shape"/>
    <property type="evidence" value="ECO:0007669"/>
    <property type="project" value="TreeGrafter"/>
</dbReference>
<evidence type="ECO:0000256" key="3">
    <source>
        <dbReference type="SAM" id="MobiDB-lite"/>
    </source>
</evidence>
<dbReference type="PROSITE" id="PS50014">
    <property type="entry name" value="BROMODOMAIN_2"/>
    <property type="match status" value="1"/>
</dbReference>
<dbReference type="GeneTree" id="ENSGT00950000183107"/>
<dbReference type="InterPro" id="IPR052060">
    <property type="entry name" value="Bromo_WD_repeat"/>
</dbReference>
<dbReference type="SMART" id="SM00297">
    <property type="entry name" value="BROMO"/>
    <property type="match status" value="1"/>
</dbReference>
<proteinExistence type="predicted"/>
<dbReference type="Gene3D" id="1.20.920.10">
    <property type="entry name" value="Bromodomain-like"/>
    <property type="match status" value="1"/>
</dbReference>
<dbReference type="Pfam" id="PF00439">
    <property type="entry name" value="Bromodomain"/>
    <property type="match status" value="1"/>
</dbReference>
<dbReference type="InterPro" id="IPR001487">
    <property type="entry name" value="Bromodomain"/>
</dbReference>
<protein>
    <recommendedName>
        <fullName evidence="4">Bromo domain-containing protein</fullName>
    </recommendedName>
</protein>
<dbReference type="GO" id="GO:0006357">
    <property type="term" value="P:regulation of transcription by RNA polymerase II"/>
    <property type="evidence" value="ECO:0007669"/>
    <property type="project" value="TreeGrafter"/>
</dbReference>
<dbReference type="SUPFAM" id="SSF47370">
    <property type="entry name" value="Bromodomain"/>
    <property type="match status" value="2"/>
</dbReference>
<reference evidence="6" key="1">
    <citation type="submission" date="2018-06" db="EMBL/GenBank/DDBJ databases">
        <title>Genome assembly of Danube salmon.</title>
        <authorList>
            <person name="Macqueen D.J."/>
            <person name="Gundappa M.K."/>
        </authorList>
    </citation>
    <scope>NUCLEOTIDE SEQUENCE [LARGE SCALE GENOMIC DNA]</scope>
</reference>
<organism evidence="5 6">
    <name type="scientific">Hucho hucho</name>
    <name type="common">huchen</name>
    <dbReference type="NCBI Taxonomy" id="62062"/>
    <lineage>
        <taxon>Eukaryota</taxon>
        <taxon>Metazoa</taxon>
        <taxon>Chordata</taxon>
        <taxon>Craniata</taxon>
        <taxon>Vertebrata</taxon>
        <taxon>Euteleostomi</taxon>
        <taxon>Actinopterygii</taxon>
        <taxon>Neopterygii</taxon>
        <taxon>Teleostei</taxon>
        <taxon>Protacanthopterygii</taxon>
        <taxon>Salmoniformes</taxon>
        <taxon>Salmonidae</taxon>
        <taxon>Salmoninae</taxon>
        <taxon>Hucho</taxon>
    </lineage>
</organism>
<feature type="domain" description="Bromo" evidence="4">
    <location>
        <begin position="114"/>
        <end position="184"/>
    </location>
</feature>
<dbReference type="PRINTS" id="PR00503">
    <property type="entry name" value="BROMODOMAIN"/>
</dbReference>
<sequence length="308" mass="35490">MSSLMWEVRYIEHNAQTFNETGAFIVKTAKFVSDLMLSFIKDQTLPDIIPLYNSMKKTAFSDTEDEDDEYEDEDPDAPATSTRNKKGRGGVRRGRPRSFDPWGGRCKDLLDLLFQCEDSEPFRQPVHLEQYPDYLDIVETPMDFGTVRSMLSAGEYTSPLELCQDVRLIFSNSKAYTPSKKSRIYSMSLRLSALFEEHASSILADYKAVHGQTDRKTQHGPDRQTRRGAERQARHSADRQTDRQTRRGAERQARHSADRQTDRQTRRGAERQARHSADRQTDRQTRHAMKRRRSDSPSSSTASRYLIG</sequence>
<feature type="compositionally biased region" description="Low complexity" evidence="3">
    <location>
        <begin position="296"/>
        <end position="308"/>
    </location>
</feature>
<evidence type="ECO:0000313" key="6">
    <source>
        <dbReference type="Proteomes" id="UP000314982"/>
    </source>
</evidence>
<feature type="compositionally biased region" description="Acidic residues" evidence="3">
    <location>
        <begin position="62"/>
        <end position="76"/>
    </location>
</feature>
<dbReference type="PANTHER" id="PTHR16266">
    <property type="entry name" value="WD REPEAT DOMAIN 9"/>
    <property type="match status" value="1"/>
</dbReference>